<organism evidence="2">
    <name type="scientific">Manihot esculenta</name>
    <name type="common">Cassava</name>
    <name type="synonym">Jatropha manihot</name>
    <dbReference type="NCBI Taxonomy" id="3983"/>
    <lineage>
        <taxon>Eukaryota</taxon>
        <taxon>Viridiplantae</taxon>
        <taxon>Streptophyta</taxon>
        <taxon>Embryophyta</taxon>
        <taxon>Tracheophyta</taxon>
        <taxon>Spermatophyta</taxon>
        <taxon>Magnoliopsida</taxon>
        <taxon>eudicotyledons</taxon>
        <taxon>Gunneridae</taxon>
        <taxon>Pentapetalae</taxon>
        <taxon>rosids</taxon>
        <taxon>fabids</taxon>
        <taxon>Malpighiales</taxon>
        <taxon>Euphorbiaceae</taxon>
        <taxon>Crotonoideae</taxon>
        <taxon>Manihoteae</taxon>
        <taxon>Manihot</taxon>
    </lineage>
</organism>
<gene>
    <name evidence="2" type="ORF">MANES_13G085100</name>
</gene>
<feature type="compositionally biased region" description="Basic and acidic residues" evidence="1">
    <location>
        <begin position="8"/>
        <end position="26"/>
    </location>
</feature>
<evidence type="ECO:0000256" key="1">
    <source>
        <dbReference type="SAM" id="MobiDB-lite"/>
    </source>
</evidence>
<feature type="compositionally biased region" description="Basic and acidic residues" evidence="1">
    <location>
        <begin position="47"/>
        <end position="76"/>
    </location>
</feature>
<evidence type="ECO:0000313" key="2">
    <source>
        <dbReference type="EMBL" id="OAY33307.1"/>
    </source>
</evidence>
<dbReference type="EMBL" id="CM004399">
    <property type="protein sequence ID" value="OAY33307.1"/>
    <property type="molecule type" value="Genomic_DNA"/>
</dbReference>
<proteinExistence type="predicted"/>
<name>A0A2C9UPV2_MANES</name>
<dbReference type="AlphaFoldDB" id="A0A2C9UPV2"/>
<sequence length="76" mass="9461">MRAMQSIEMRDCRLPDDAWRADREQRPTPMVNQSNREESGGTGARISRRDERWSRAQRERWSRWSRAQRERWSRWR</sequence>
<accession>A0A2C9UPV2</accession>
<feature type="region of interest" description="Disordered" evidence="1">
    <location>
        <begin position="1"/>
        <end position="76"/>
    </location>
</feature>
<protein>
    <submittedName>
        <fullName evidence="2">Uncharacterized protein</fullName>
    </submittedName>
</protein>
<reference evidence="2" key="1">
    <citation type="submission" date="2016-02" db="EMBL/GenBank/DDBJ databases">
        <title>WGS assembly of Manihot esculenta.</title>
        <authorList>
            <person name="Bredeson J.V."/>
            <person name="Prochnik S.E."/>
            <person name="Lyons J.B."/>
            <person name="Schmutz J."/>
            <person name="Grimwood J."/>
            <person name="Vrebalov J."/>
            <person name="Bart R.S."/>
            <person name="Amuge T."/>
            <person name="Ferguson M.E."/>
            <person name="Green R."/>
            <person name="Putnam N."/>
            <person name="Stites J."/>
            <person name="Rounsley S."/>
            <person name="Rokhsar D.S."/>
        </authorList>
    </citation>
    <scope>NUCLEOTIDE SEQUENCE [LARGE SCALE GENOMIC DNA]</scope>
    <source>
        <tissue evidence="2">Leaf</tissue>
    </source>
</reference>